<keyword evidence="1" id="KW-0472">Membrane</keyword>
<evidence type="ECO:0000313" key="2">
    <source>
        <dbReference type="EMBL" id="GAA5171536.1"/>
    </source>
</evidence>
<protein>
    <submittedName>
        <fullName evidence="2">Uncharacterized protein</fullName>
    </submittedName>
</protein>
<proteinExistence type="predicted"/>
<name>A0ABP9R4H7_9PSEU</name>
<feature type="transmembrane region" description="Helical" evidence="1">
    <location>
        <begin position="52"/>
        <end position="70"/>
    </location>
</feature>
<dbReference type="Proteomes" id="UP001428817">
    <property type="component" value="Unassembled WGS sequence"/>
</dbReference>
<comment type="caution">
    <text evidence="2">The sequence shown here is derived from an EMBL/GenBank/DDBJ whole genome shotgun (WGS) entry which is preliminary data.</text>
</comment>
<organism evidence="2 3">
    <name type="scientific">Pseudonocardia eucalypti</name>
    <dbReference type="NCBI Taxonomy" id="648755"/>
    <lineage>
        <taxon>Bacteria</taxon>
        <taxon>Bacillati</taxon>
        <taxon>Actinomycetota</taxon>
        <taxon>Actinomycetes</taxon>
        <taxon>Pseudonocardiales</taxon>
        <taxon>Pseudonocardiaceae</taxon>
        <taxon>Pseudonocardia</taxon>
    </lineage>
</organism>
<accession>A0ABP9R4H7</accession>
<feature type="transmembrane region" description="Helical" evidence="1">
    <location>
        <begin position="156"/>
        <end position="178"/>
    </location>
</feature>
<feature type="transmembrane region" description="Helical" evidence="1">
    <location>
        <begin position="82"/>
        <end position="101"/>
    </location>
</feature>
<dbReference type="EMBL" id="BAABJP010000048">
    <property type="protein sequence ID" value="GAA5171536.1"/>
    <property type="molecule type" value="Genomic_DNA"/>
</dbReference>
<sequence length="255" mass="26419">MAPGAAAVFAAFSAWAFACRACVARSVAAVLFRSVMMSATTCPDAALEVDIAWQAAPVVLHVPVVWFWLLGGPREPSPPLRWLVPVMPVAVLCGLPLHAVFPSQSRLAQAVVQLDAPGTVGPPVTADEPGAVGWFGSWPGRLSSPLEAVWPPLPPIAVLLVTALLVGWSWTIGLMLLASGLLDEAPLITATQRPPVVPAQEPSALLPLASAETPGFVASTTPVSRPPPVPVSLPPMVVAADGPVPSRLRFTSSPA</sequence>
<reference evidence="3" key="1">
    <citation type="journal article" date="2019" name="Int. J. Syst. Evol. Microbiol.">
        <title>The Global Catalogue of Microorganisms (GCM) 10K type strain sequencing project: providing services to taxonomists for standard genome sequencing and annotation.</title>
        <authorList>
            <consortium name="The Broad Institute Genomics Platform"/>
            <consortium name="The Broad Institute Genome Sequencing Center for Infectious Disease"/>
            <person name="Wu L."/>
            <person name="Ma J."/>
        </authorList>
    </citation>
    <scope>NUCLEOTIDE SEQUENCE [LARGE SCALE GENOMIC DNA]</scope>
    <source>
        <strain evidence="3">JCM 18303</strain>
    </source>
</reference>
<keyword evidence="3" id="KW-1185">Reference proteome</keyword>
<keyword evidence="1" id="KW-0812">Transmembrane</keyword>
<keyword evidence="1" id="KW-1133">Transmembrane helix</keyword>
<evidence type="ECO:0000256" key="1">
    <source>
        <dbReference type="SAM" id="Phobius"/>
    </source>
</evidence>
<evidence type="ECO:0000313" key="3">
    <source>
        <dbReference type="Proteomes" id="UP001428817"/>
    </source>
</evidence>
<gene>
    <name evidence="2" type="ORF">GCM10023321_70250</name>
</gene>